<comment type="caution">
    <text evidence="2">The sequence shown here is derived from an EMBL/GenBank/DDBJ whole genome shotgun (WGS) entry which is preliminary data.</text>
</comment>
<evidence type="ECO:0000313" key="2">
    <source>
        <dbReference type="EMBL" id="KAF4032572.1"/>
    </source>
</evidence>
<protein>
    <submittedName>
        <fullName evidence="2">Uncharacterized protein</fullName>
    </submittedName>
</protein>
<organism evidence="2 3">
    <name type="scientific">Phytophthora infestans</name>
    <name type="common">Potato late blight agent</name>
    <name type="synonym">Botrytis infestans</name>
    <dbReference type="NCBI Taxonomy" id="4787"/>
    <lineage>
        <taxon>Eukaryota</taxon>
        <taxon>Sar</taxon>
        <taxon>Stramenopiles</taxon>
        <taxon>Oomycota</taxon>
        <taxon>Peronosporomycetes</taxon>
        <taxon>Peronosporales</taxon>
        <taxon>Peronosporaceae</taxon>
        <taxon>Phytophthora</taxon>
    </lineage>
</organism>
<feature type="region of interest" description="Disordered" evidence="1">
    <location>
        <begin position="63"/>
        <end position="82"/>
    </location>
</feature>
<evidence type="ECO:0000256" key="1">
    <source>
        <dbReference type="SAM" id="MobiDB-lite"/>
    </source>
</evidence>
<evidence type="ECO:0000313" key="3">
    <source>
        <dbReference type="Proteomes" id="UP000602510"/>
    </source>
</evidence>
<reference evidence="2" key="1">
    <citation type="submission" date="2020-04" db="EMBL/GenBank/DDBJ databases">
        <title>Hybrid Assembly of Korean Phytophthora infestans isolates.</title>
        <authorList>
            <person name="Prokchorchik M."/>
            <person name="Lee Y."/>
            <person name="Seo J."/>
            <person name="Cho J.-H."/>
            <person name="Park Y.-E."/>
            <person name="Jang D.-C."/>
            <person name="Im J.-S."/>
            <person name="Choi J.-G."/>
            <person name="Park H.-J."/>
            <person name="Lee G.-B."/>
            <person name="Lee Y.-G."/>
            <person name="Hong S.-Y."/>
            <person name="Cho K."/>
            <person name="Sohn K.H."/>
        </authorList>
    </citation>
    <scope>NUCLEOTIDE SEQUENCE</scope>
    <source>
        <strain evidence="2">KR_1_A1</strain>
    </source>
</reference>
<sequence length="82" mass="9541">MLGGLTIQCDWIARSVQNRRLLPLVWVKLLFRAQKAKKFFENALLSVLFLTLRQCVSVSRKRDVRTKPERLEDNSMMSESSS</sequence>
<dbReference type="Proteomes" id="UP000602510">
    <property type="component" value="Unassembled WGS sequence"/>
</dbReference>
<dbReference type="EMBL" id="WSZM01000476">
    <property type="protein sequence ID" value="KAF4032572.1"/>
    <property type="molecule type" value="Genomic_DNA"/>
</dbReference>
<name>A0A833W8A4_PHYIN</name>
<dbReference type="AlphaFoldDB" id="A0A833W8A4"/>
<accession>A0A833W8A4</accession>
<proteinExistence type="predicted"/>
<keyword evidence="3" id="KW-1185">Reference proteome</keyword>
<gene>
    <name evidence="2" type="ORF">GN244_ATG15504</name>
</gene>